<feature type="region of interest" description="Disordered" evidence="1">
    <location>
        <begin position="121"/>
        <end position="140"/>
    </location>
</feature>
<accession>A0ABR6GNH0</accession>
<evidence type="ECO:0000313" key="3">
    <source>
        <dbReference type="EMBL" id="MBB3193614.1"/>
    </source>
</evidence>
<evidence type="ECO:0000256" key="2">
    <source>
        <dbReference type="SAM" id="SignalP"/>
    </source>
</evidence>
<comment type="caution">
    <text evidence="3">The sequence shown here is derived from an EMBL/GenBank/DDBJ whole genome shotgun (WGS) entry which is preliminary data.</text>
</comment>
<sequence>MSFVILNPRRPLIAALFVCTGVVAPLWSHAAGGHHAVDDATVLDPGSCQMEVWGEQASGRHLQHIGPACRWAGVELGIDGERSDSVPGSALLNGGVQAKWVTALRPGLAVGVEWSAQWQGAAARGDADPGKVQSDGPRGSASHFAGQTLLLPLTWSATEGLDVHLNLGWDFHPHAADAERYGAAVEWTPTQDWQLLTEAWRDDGGPQARLGLRRLVTDHLSLDLSRAEALRGLHRPWWTVGVNWVFGG</sequence>
<keyword evidence="2" id="KW-0732">Signal</keyword>
<gene>
    <name evidence="3" type="ORF">FHS28_000979</name>
</gene>
<reference evidence="3 4" key="1">
    <citation type="submission" date="2020-08" db="EMBL/GenBank/DDBJ databases">
        <title>Genomic Encyclopedia of Type Strains, Phase III (KMG-III): the genomes of soil and plant-associated and newly described type strains.</title>
        <authorList>
            <person name="Whitman W."/>
        </authorList>
    </citation>
    <scope>NUCLEOTIDE SEQUENCE [LARGE SCALE GENOMIC DNA]</scope>
    <source>
        <strain evidence="3 4">CECT 7247</strain>
    </source>
</reference>
<protein>
    <recommendedName>
        <fullName evidence="5">Transporter</fullName>
    </recommendedName>
</protein>
<organism evidence="3 4">
    <name type="scientific">Roseateles terrae</name>
    <dbReference type="NCBI Taxonomy" id="431060"/>
    <lineage>
        <taxon>Bacteria</taxon>
        <taxon>Pseudomonadati</taxon>
        <taxon>Pseudomonadota</taxon>
        <taxon>Betaproteobacteria</taxon>
        <taxon>Burkholderiales</taxon>
        <taxon>Sphaerotilaceae</taxon>
        <taxon>Roseateles</taxon>
    </lineage>
</organism>
<dbReference type="RefSeq" id="WP_088448822.1">
    <property type="nucleotide sequence ID" value="NZ_JACHXO010000001.1"/>
</dbReference>
<dbReference type="EMBL" id="JACHXO010000001">
    <property type="protein sequence ID" value="MBB3193614.1"/>
    <property type="molecule type" value="Genomic_DNA"/>
</dbReference>
<name>A0ABR6GNH0_9BURK</name>
<proteinExistence type="predicted"/>
<feature type="chain" id="PRO_5047250801" description="Transporter" evidence="2">
    <location>
        <begin position="31"/>
        <end position="248"/>
    </location>
</feature>
<evidence type="ECO:0000256" key="1">
    <source>
        <dbReference type="SAM" id="MobiDB-lite"/>
    </source>
</evidence>
<feature type="signal peptide" evidence="2">
    <location>
        <begin position="1"/>
        <end position="30"/>
    </location>
</feature>
<evidence type="ECO:0008006" key="5">
    <source>
        <dbReference type="Google" id="ProtNLM"/>
    </source>
</evidence>
<evidence type="ECO:0000313" key="4">
    <source>
        <dbReference type="Proteomes" id="UP000574369"/>
    </source>
</evidence>
<dbReference type="Proteomes" id="UP000574369">
    <property type="component" value="Unassembled WGS sequence"/>
</dbReference>
<keyword evidence="4" id="KW-1185">Reference proteome</keyword>